<evidence type="ECO:0000313" key="3">
    <source>
        <dbReference type="Proteomes" id="UP000054270"/>
    </source>
</evidence>
<feature type="compositionally biased region" description="Basic and acidic residues" evidence="1">
    <location>
        <begin position="99"/>
        <end position="116"/>
    </location>
</feature>
<sequence>MQMDRLRSWAACVTSWAGGARAQAYTTPGADGAPQQRPTADARQSRRRRYAGGGRRAGAAGAERVDMCGRQAGCYDAPGSGEGQTSRMERRRGRSRYSTSDRRIVSRAGRDAPDGHRGHHAKATALIGLRGRRGAFVEEGRCRVRCTSGASGLSGTALHGHTSSTGPSDAAYAVRARRHAFMMSLPLFHISSRPLLFPSLPRLLHTPPRRVLQLSARHEPPPPSRPHANFARCQFQP</sequence>
<evidence type="ECO:0000313" key="2">
    <source>
        <dbReference type="EMBL" id="KJA19368.1"/>
    </source>
</evidence>
<protein>
    <submittedName>
        <fullName evidence="2">Uncharacterized protein</fullName>
    </submittedName>
</protein>
<feature type="region of interest" description="Disordered" evidence="1">
    <location>
        <begin position="26"/>
        <end position="62"/>
    </location>
</feature>
<reference evidence="3" key="1">
    <citation type="submission" date="2014-04" db="EMBL/GenBank/DDBJ databases">
        <title>Evolutionary Origins and Diversification of the Mycorrhizal Mutualists.</title>
        <authorList>
            <consortium name="DOE Joint Genome Institute"/>
            <consortium name="Mycorrhizal Genomics Consortium"/>
            <person name="Kohler A."/>
            <person name="Kuo A."/>
            <person name="Nagy L.G."/>
            <person name="Floudas D."/>
            <person name="Copeland A."/>
            <person name="Barry K.W."/>
            <person name="Cichocki N."/>
            <person name="Veneault-Fourrey C."/>
            <person name="LaButti K."/>
            <person name="Lindquist E.A."/>
            <person name="Lipzen A."/>
            <person name="Lundell T."/>
            <person name="Morin E."/>
            <person name="Murat C."/>
            <person name="Riley R."/>
            <person name="Ohm R."/>
            <person name="Sun H."/>
            <person name="Tunlid A."/>
            <person name="Henrissat B."/>
            <person name="Grigoriev I.V."/>
            <person name="Hibbett D.S."/>
            <person name="Martin F."/>
        </authorList>
    </citation>
    <scope>NUCLEOTIDE SEQUENCE [LARGE SCALE GENOMIC DNA]</scope>
    <source>
        <strain evidence="3">FD-334 SS-4</strain>
    </source>
</reference>
<feature type="region of interest" description="Disordered" evidence="1">
    <location>
        <begin position="74"/>
        <end position="120"/>
    </location>
</feature>
<dbReference type="Proteomes" id="UP000054270">
    <property type="component" value="Unassembled WGS sequence"/>
</dbReference>
<organism evidence="2 3">
    <name type="scientific">Hypholoma sublateritium (strain FD-334 SS-4)</name>
    <dbReference type="NCBI Taxonomy" id="945553"/>
    <lineage>
        <taxon>Eukaryota</taxon>
        <taxon>Fungi</taxon>
        <taxon>Dikarya</taxon>
        <taxon>Basidiomycota</taxon>
        <taxon>Agaricomycotina</taxon>
        <taxon>Agaricomycetes</taxon>
        <taxon>Agaricomycetidae</taxon>
        <taxon>Agaricales</taxon>
        <taxon>Agaricineae</taxon>
        <taxon>Strophariaceae</taxon>
        <taxon>Hypholoma</taxon>
    </lineage>
</organism>
<name>A0A0D2M7Y0_HYPSF</name>
<proteinExistence type="predicted"/>
<dbReference type="AlphaFoldDB" id="A0A0D2M7Y0"/>
<dbReference type="EMBL" id="KN817578">
    <property type="protein sequence ID" value="KJA19368.1"/>
    <property type="molecule type" value="Genomic_DNA"/>
</dbReference>
<keyword evidence="3" id="KW-1185">Reference proteome</keyword>
<accession>A0A0D2M7Y0</accession>
<gene>
    <name evidence="2" type="ORF">HYPSUDRAFT_893636</name>
</gene>
<evidence type="ECO:0000256" key="1">
    <source>
        <dbReference type="SAM" id="MobiDB-lite"/>
    </source>
</evidence>